<dbReference type="RefSeq" id="WP_066334833.1">
    <property type="nucleotide sequence ID" value="NZ_LWSG01000023.1"/>
</dbReference>
<dbReference type="AlphaFoldDB" id="A0A179SW35"/>
<evidence type="ECO:0000256" key="1">
    <source>
        <dbReference type="SAM" id="MobiDB-lite"/>
    </source>
</evidence>
<accession>A0A179SW35</accession>
<dbReference type="Gene3D" id="3.30.1490.480">
    <property type="entry name" value="Endolytic murein transglycosylase"/>
    <property type="match status" value="1"/>
</dbReference>
<proteinExistence type="predicted"/>
<reference evidence="4" key="1">
    <citation type="submission" date="2016-04" db="EMBL/GenBank/DDBJ databases">
        <authorList>
            <person name="Lyu Z."/>
            <person name="Lyu W."/>
        </authorList>
    </citation>
    <scope>NUCLEOTIDE SEQUENCE [LARGE SCALE GENOMIC DNA]</scope>
    <source>
        <strain evidence="4">C44</strain>
    </source>
</reference>
<keyword evidence="2" id="KW-0472">Membrane</keyword>
<dbReference type="STRING" id="152268.A6K24_06040"/>
<dbReference type="Proteomes" id="UP000078534">
    <property type="component" value="Unassembled WGS sequence"/>
</dbReference>
<evidence type="ECO:0008006" key="5">
    <source>
        <dbReference type="Google" id="ProtNLM"/>
    </source>
</evidence>
<feature type="region of interest" description="Disordered" evidence="1">
    <location>
        <begin position="72"/>
        <end position="99"/>
    </location>
</feature>
<protein>
    <recommendedName>
        <fullName evidence="5">Endolytic transglycosylase MltG</fullName>
    </recommendedName>
</protein>
<keyword evidence="2" id="KW-1133">Transmembrane helix</keyword>
<feature type="transmembrane region" description="Helical" evidence="2">
    <location>
        <begin position="6"/>
        <end position="26"/>
    </location>
</feature>
<dbReference type="EMBL" id="LWSG01000023">
    <property type="protein sequence ID" value="OAS85069.1"/>
    <property type="molecule type" value="Genomic_DNA"/>
</dbReference>
<comment type="caution">
    <text evidence="3">The sequence shown here is derived from an EMBL/GenBank/DDBJ whole genome shotgun (WGS) entry which is preliminary data.</text>
</comment>
<organism evidence="3 4">
    <name type="scientific">Metabacillus litoralis</name>
    <dbReference type="NCBI Taxonomy" id="152268"/>
    <lineage>
        <taxon>Bacteria</taxon>
        <taxon>Bacillati</taxon>
        <taxon>Bacillota</taxon>
        <taxon>Bacilli</taxon>
        <taxon>Bacillales</taxon>
        <taxon>Bacillaceae</taxon>
        <taxon>Metabacillus</taxon>
    </lineage>
</organism>
<keyword evidence="2" id="KW-0812">Transmembrane</keyword>
<evidence type="ECO:0000313" key="4">
    <source>
        <dbReference type="Proteomes" id="UP000078534"/>
    </source>
</evidence>
<gene>
    <name evidence="3" type="ORF">A6K24_06040</name>
</gene>
<evidence type="ECO:0000256" key="2">
    <source>
        <dbReference type="SAM" id="Phobius"/>
    </source>
</evidence>
<sequence length="167" mass="18447">MSKTGFQTFAAGMIVATSLLGGTYLLSDNKSAEANAEKKEVTKSDVESYLTSNGKVSITTDEYEELLAAKDKAVQQQDTKTAEETPQQEESTAEEKKEEVVKYSVTIKSGMTTSEISDLLEQNGIIEDSFDFDQFLIKGNYHQKVQLGTFTVQKGMTYNQLAEVLTK</sequence>
<evidence type="ECO:0000313" key="3">
    <source>
        <dbReference type="EMBL" id="OAS85069.1"/>
    </source>
</evidence>
<keyword evidence="4" id="KW-1185">Reference proteome</keyword>
<name>A0A179SW35_9BACI</name>
<dbReference type="OrthoDB" id="2138957at2"/>